<reference evidence="1 2" key="1">
    <citation type="submission" date="2019-03" db="EMBL/GenBank/DDBJ databases">
        <title>Genomic Encyclopedia of Archaeal and Bacterial Type Strains, Phase II (KMG-II): from individual species to whole genera.</title>
        <authorList>
            <person name="Goeker M."/>
        </authorList>
    </citation>
    <scope>NUCLEOTIDE SEQUENCE [LARGE SCALE GENOMIC DNA]</scope>
    <source>
        <strain evidence="1 2">DSM 28353</strain>
    </source>
</reference>
<evidence type="ECO:0000313" key="1">
    <source>
        <dbReference type="EMBL" id="TDQ79615.1"/>
    </source>
</evidence>
<comment type="caution">
    <text evidence="1">The sequence shown here is derived from an EMBL/GenBank/DDBJ whole genome shotgun (WGS) entry which is preliminary data.</text>
</comment>
<dbReference type="AlphaFoldDB" id="A0A4R6WMN8"/>
<evidence type="ECO:0000313" key="2">
    <source>
        <dbReference type="Proteomes" id="UP000295292"/>
    </source>
</evidence>
<proteinExistence type="predicted"/>
<protein>
    <submittedName>
        <fullName evidence="1">Uncharacterized protein</fullName>
    </submittedName>
</protein>
<keyword evidence="2" id="KW-1185">Reference proteome</keyword>
<dbReference type="Proteomes" id="UP000295292">
    <property type="component" value="Unassembled WGS sequence"/>
</dbReference>
<gene>
    <name evidence="1" type="ORF">CLV99_1062</name>
</gene>
<name>A0A4R6WMN8_9SPHI</name>
<organism evidence="1 2">
    <name type="scientific">Sphingobacterium yanglingense</name>
    <dbReference type="NCBI Taxonomy" id="1437280"/>
    <lineage>
        <taxon>Bacteria</taxon>
        <taxon>Pseudomonadati</taxon>
        <taxon>Bacteroidota</taxon>
        <taxon>Sphingobacteriia</taxon>
        <taxon>Sphingobacteriales</taxon>
        <taxon>Sphingobacteriaceae</taxon>
        <taxon>Sphingobacterium</taxon>
    </lineage>
</organism>
<dbReference type="EMBL" id="SNYV01000011">
    <property type="protein sequence ID" value="TDQ79615.1"/>
    <property type="molecule type" value="Genomic_DNA"/>
</dbReference>
<accession>A0A4R6WMN8</accession>
<sequence length="60" mass="7308">MPIFEKRRFFSEIMRIVIYKQRIVNIGQLLCYVYNGNNTSLFGFIQLFSGNYRPFYSSYY</sequence>